<dbReference type="GO" id="GO:0003676">
    <property type="term" value="F:nucleic acid binding"/>
    <property type="evidence" value="ECO:0007669"/>
    <property type="project" value="InterPro"/>
</dbReference>
<dbReference type="InterPro" id="IPR036875">
    <property type="entry name" value="Znf_CCHC_sf"/>
</dbReference>
<comment type="caution">
    <text evidence="1">The sequence shown here is derived from an EMBL/GenBank/DDBJ whole genome shotgun (WGS) entry which is preliminary data.</text>
</comment>
<gene>
    <name evidence="1" type="ORF">Tci_668211</name>
</gene>
<dbReference type="GO" id="GO:0008270">
    <property type="term" value="F:zinc ion binding"/>
    <property type="evidence" value="ECO:0007669"/>
    <property type="project" value="InterPro"/>
</dbReference>
<evidence type="ECO:0000313" key="1">
    <source>
        <dbReference type="EMBL" id="GFA96239.1"/>
    </source>
</evidence>
<dbReference type="SUPFAM" id="SSF57756">
    <property type="entry name" value="Retrovirus zinc finger-like domains"/>
    <property type="match status" value="1"/>
</dbReference>
<dbReference type="AlphaFoldDB" id="A0A699KIF1"/>
<reference evidence="1" key="1">
    <citation type="journal article" date="2019" name="Sci. Rep.">
        <title>Draft genome of Tanacetum cinerariifolium, the natural source of mosquito coil.</title>
        <authorList>
            <person name="Yamashiro T."/>
            <person name="Shiraishi A."/>
            <person name="Satake H."/>
            <person name="Nakayama K."/>
        </authorList>
    </citation>
    <scope>NUCLEOTIDE SEQUENCE</scope>
</reference>
<organism evidence="1">
    <name type="scientific">Tanacetum cinerariifolium</name>
    <name type="common">Dalmatian daisy</name>
    <name type="synonym">Chrysanthemum cinerariifolium</name>
    <dbReference type="NCBI Taxonomy" id="118510"/>
    <lineage>
        <taxon>Eukaryota</taxon>
        <taxon>Viridiplantae</taxon>
        <taxon>Streptophyta</taxon>
        <taxon>Embryophyta</taxon>
        <taxon>Tracheophyta</taxon>
        <taxon>Spermatophyta</taxon>
        <taxon>Magnoliopsida</taxon>
        <taxon>eudicotyledons</taxon>
        <taxon>Gunneridae</taxon>
        <taxon>Pentapetalae</taxon>
        <taxon>asterids</taxon>
        <taxon>campanulids</taxon>
        <taxon>Asterales</taxon>
        <taxon>Asteraceae</taxon>
        <taxon>Asteroideae</taxon>
        <taxon>Anthemideae</taxon>
        <taxon>Anthemidinae</taxon>
        <taxon>Tanacetum</taxon>
    </lineage>
</organism>
<accession>A0A699KIF1</accession>
<name>A0A699KIF1_TANCI</name>
<dbReference type="EMBL" id="BKCJ010522899">
    <property type="protein sequence ID" value="GFA96239.1"/>
    <property type="molecule type" value="Genomic_DNA"/>
</dbReference>
<sequence>MYDLKEEYQARALLAKSKRFFKKGTQRFSSAKATDQIECNKYGRNGHFARDCFSKTLVPSYQSPFQPKLLSSSQHKPELRLTKDFEAKYNKVKAKLALLNSSDSASKALMVKNKGLIIDANEWDEE</sequence>
<protein>
    <submittedName>
        <fullName evidence="1">Uncharacterized protein</fullName>
    </submittedName>
</protein>
<proteinExistence type="predicted"/>